<evidence type="ECO:0000256" key="4">
    <source>
        <dbReference type="ARBA" id="ARBA00011245"/>
    </source>
</evidence>
<organism evidence="19 20">
    <name type="scientific">Zwartia hollandica</name>
    <dbReference type="NCBI Taxonomy" id="324606"/>
    <lineage>
        <taxon>Bacteria</taxon>
        <taxon>Pseudomonadati</taxon>
        <taxon>Pseudomonadota</taxon>
        <taxon>Betaproteobacteria</taxon>
        <taxon>Burkholderiales</taxon>
        <taxon>Alcaligenaceae</taxon>
        <taxon>Zwartia</taxon>
    </lineage>
</organism>
<evidence type="ECO:0000313" key="20">
    <source>
        <dbReference type="Proteomes" id="UP000739565"/>
    </source>
</evidence>
<evidence type="ECO:0000256" key="1">
    <source>
        <dbReference type="ARBA" id="ARBA00004496"/>
    </source>
</evidence>
<feature type="binding site" evidence="16">
    <location>
        <position position="120"/>
    </location>
    <ligand>
        <name>S-adenosyl-L-methionine</name>
        <dbReference type="ChEBI" id="CHEBI:59789"/>
        <label>1</label>
    </ligand>
</feature>
<dbReference type="GO" id="GO:0004109">
    <property type="term" value="F:coproporphyrinogen oxidase activity"/>
    <property type="evidence" value="ECO:0007669"/>
    <property type="project" value="InterPro"/>
</dbReference>
<dbReference type="RefSeq" id="WP_259661897.1">
    <property type="nucleotide sequence ID" value="NZ_JAHXRI010000010.1"/>
</dbReference>
<comment type="caution">
    <text evidence="19">The sequence shown here is derived from an EMBL/GenBank/DDBJ whole genome shotgun (WGS) entry which is preliminary data.</text>
</comment>
<keyword evidence="10 15" id="KW-0408">Iron</keyword>
<dbReference type="SMART" id="SM00729">
    <property type="entry name" value="Elp3"/>
    <property type="match status" value="1"/>
</dbReference>
<dbReference type="PANTHER" id="PTHR13932">
    <property type="entry name" value="COPROPORPHYRINIGEN III OXIDASE"/>
    <property type="match status" value="1"/>
</dbReference>
<accession>A0A953T5D1</accession>
<protein>
    <recommendedName>
        <fullName evidence="15">Coproporphyrinogen-III oxidase</fullName>
        <ecNumber evidence="15">1.3.98.3</ecNumber>
    </recommendedName>
</protein>
<proteinExistence type="inferred from homology"/>
<evidence type="ECO:0000256" key="12">
    <source>
        <dbReference type="ARBA" id="ARBA00023244"/>
    </source>
</evidence>
<keyword evidence="7 15" id="KW-0949">S-adenosyl-L-methionine</keyword>
<dbReference type="InterPro" id="IPR010723">
    <property type="entry name" value="HemN_C"/>
</dbReference>
<comment type="subunit">
    <text evidence="4">Monomer.</text>
</comment>
<evidence type="ECO:0000256" key="11">
    <source>
        <dbReference type="ARBA" id="ARBA00023014"/>
    </source>
</evidence>
<comment type="similarity">
    <text evidence="3 15">Belongs to the anaerobic coproporphyrinogen-III oxidase family.</text>
</comment>
<keyword evidence="12 15" id="KW-0627">Porphyrin biosynthesis</keyword>
<sequence length="465" mass="52058">MHAASLSQVKFDADLIVRYEGSGPRYTSYPTADRFVEGGVVQQYEHALSLRHETIAEAPLSLYIHVPFCDTVCYYCACNKIATKDRARADLYLDYLQKEILLVRSRFAKAPSVSQLHLGGGTPTFLTNVQLDKLMQMLQASFELLPAAECSIEIDPRRLNAGALTLLSKHGFNRMSLGVQDLDPAVQKAVNRIQPAELTATVLSEARSLGFGSINIDLIYGLPLQSTETMRATLATVLQWRPDRIALYSYAHLPKRFMPQRRIEVSALPSGATKLAMLKLAVDTLLAAGYVYIGMDHFALPEDELAQALEHGTLQRNFQGYATQADCDLIALGVSAISRVGNTYAQNHRLLTDYYEALDRNDLPLSKGLTMTNDDEIRRAAIHDLLCQSEINIPIFERSWNIGFTEYFDQELEQLQSLAADGLVSLNESEIRITPRGRFLARIVAMRFDRHLRDAKTHAQYSKVI</sequence>
<evidence type="ECO:0000256" key="13">
    <source>
        <dbReference type="ARBA" id="ARBA00024295"/>
    </source>
</evidence>
<dbReference type="Gene3D" id="3.80.30.20">
    <property type="entry name" value="tm_1862 like domain"/>
    <property type="match status" value="1"/>
</dbReference>
<dbReference type="FunFam" id="1.10.10.920:FF:000001">
    <property type="entry name" value="Coproporphyrinogen-III oxidase"/>
    <property type="match status" value="1"/>
</dbReference>
<evidence type="ECO:0000256" key="10">
    <source>
        <dbReference type="ARBA" id="ARBA00023004"/>
    </source>
</evidence>
<dbReference type="NCBIfam" id="TIGR00538">
    <property type="entry name" value="hemN"/>
    <property type="match status" value="1"/>
</dbReference>
<name>A0A953T5D1_9BURK</name>
<feature type="binding site" evidence="16">
    <location>
        <position position="63"/>
    </location>
    <ligand>
        <name>S-adenosyl-L-methionine</name>
        <dbReference type="ChEBI" id="CHEBI:59789"/>
        <label>1</label>
    </ligand>
</feature>
<dbReference type="GO" id="GO:0006782">
    <property type="term" value="P:protoporphyrinogen IX biosynthetic process"/>
    <property type="evidence" value="ECO:0007669"/>
    <property type="project" value="TreeGrafter"/>
</dbReference>
<dbReference type="EMBL" id="JAHXRI010000010">
    <property type="protein sequence ID" value="MBZ1351501.1"/>
    <property type="molecule type" value="Genomic_DNA"/>
</dbReference>
<evidence type="ECO:0000256" key="2">
    <source>
        <dbReference type="ARBA" id="ARBA00004785"/>
    </source>
</evidence>
<comment type="pathway">
    <text evidence="2 15">Porphyrin-containing compound metabolism; protoporphyrin-IX biosynthesis; protoporphyrinogen-IX from coproporphyrinogen-III (AdoMet route): step 1/1.</text>
</comment>
<keyword evidence="9 15" id="KW-0560">Oxidoreductase</keyword>
<dbReference type="Gene3D" id="1.10.10.920">
    <property type="match status" value="1"/>
</dbReference>
<keyword evidence="20" id="KW-1185">Reference proteome</keyword>
<evidence type="ECO:0000256" key="16">
    <source>
        <dbReference type="PIRSR" id="PIRSR000167-1"/>
    </source>
</evidence>
<evidence type="ECO:0000256" key="14">
    <source>
        <dbReference type="ARBA" id="ARBA00048321"/>
    </source>
</evidence>
<evidence type="ECO:0000256" key="5">
    <source>
        <dbReference type="ARBA" id="ARBA00022485"/>
    </source>
</evidence>
<dbReference type="PIRSF" id="PIRSF000167">
    <property type="entry name" value="HemN"/>
    <property type="match status" value="1"/>
</dbReference>
<keyword evidence="8 15" id="KW-0479">Metal-binding</keyword>
<feature type="binding site" evidence="17">
    <location>
        <position position="76"/>
    </location>
    <ligand>
        <name>[4Fe-4S] cluster</name>
        <dbReference type="ChEBI" id="CHEBI:49883"/>
        <note>4Fe-4S-S-AdoMet</note>
    </ligand>
</feature>
<feature type="binding site" evidence="16">
    <location>
        <begin position="121"/>
        <end position="122"/>
    </location>
    <ligand>
        <name>S-adenosyl-L-methionine</name>
        <dbReference type="ChEBI" id="CHEBI:59789"/>
        <label>2</label>
    </ligand>
</feature>
<comment type="subcellular location">
    <subcellularLocation>
        <location evidence="1 15">Cytoplasm</location>
    </subcellularLocation>
</comment>
<dbReference type="InterPro" id="IPR004558">
    <property type="entry name" value="Coprogen_oxidase_HemN"/>
</dbReference>
<dbReference type="InterPro" id="IPR007197">
    <property type="entry name" value="rSAM"/>
</dbReference>
<feature type="binding site" evidence="16">
    <location>
        <position position="192"/>
    </location>
    <ligand>
        <name>S-adenosyl-L-methionine</name>
        <dbReference type="ChEBI" id="CHEBI:59789"/>
        <label>2</label>
    </ligand>
</feature>
<dbReference type="PANTHER" id="PTHR13932:SF6">
    <property type="entry name" value="OXYGEN-INDEPENDENT COPROPORPHYRINOGEN III OXIDASE"/>
    <property type="match status" value="1"/>
</dbReference>
<keyword evidence="5 15" id="KW-0004">4Fe-4S</keyword>
<evidence type="ECO:0000256" key="17">
    <source>
        <dbReference type="PIRSR" id="PIRSR000167-2"/>
    </source>
</evidence>
<feature type="binding site" evidence="16">
    <location>
        <position position="153"/>
    </location>
    <ligand>
        <name>S-adenosyl-L-methionine</name>
        <dbReference type="ChEBI" id="CHEBI:59789"/>
        <label>1</label>
    </ligand>
</feature>
<evidence type="ECO:0000256" key="7">
    <source>
        <dbReference type="ARBA" id="ARBA00022691"/>
    </source>
</evidence>
<feature type="binding site" evidence="16">
    <location>
        <position position="217"/>
    </location>
    <ligand>
        <name>S-adenosyl-L-methionine</name>
        <dbReference type="ChEBI" id="CHEBI:59789"/>
        <label>2</label>
    </ligand>
</feature>
<evidence type="ECO:0000256" key="8">
    <source>
        <dbReference type="ARBA" id="ARBA00022723"/>
    </source>
</evidence>
<feature type="binding site" evidence="16">
    <location>
        <position position="251"/>
    </location>
    <ligand>
        <name>S-adenosyl-L-methionine</name>
        <dbReference type="ChEBI" id="CHEBI:59789"/>
        <label>2</label>
    </ligand>
</feature>
<evidence type="ECO:0000313" key="19">
    <source>
        <dbReference type="EMBL" id="MBZ1351501.1"/>
    </source>
</evidence>
<dbReference type="InterPro" id="IPR023404">
    <property type="entry name" value="rSAM_horseshoe"/>
</dbReference>
<dbReference type="CDD" id="cd01335">
    <property type="entry name" value="Radical_SAM"/>
    <property type="match status" value="1"/>
</dbReference>
<evidence type="ECO:0000256" key="3">
    <source>
        <dbReference type="ARBA" id="ARBA00005493"/>
    </source>
</evidence>
<evidence type="ECO:0000256" key="6">
    <source>
        <dbReference type="ARBA" id="ARBA00022490"/>
    </source>
</evidence>
<dbReference type="GO" id="GO:0005737">
    <property type="term" value="C:cytoplasm"/>
    <property type="evidence" value="ECO:0007669"/>
    <property type="project" value="UniProtKB-SubCell"/>
</dbReference>
<feature type="domain" description="Radical SAM core" evidence="18">
    <location>
        <begin position="54"/>
        <end position="285"/>
    </location>
</feature>
<keyword evidence="6 15" id="KW-0963">Cytoplasm</keyword>
<dbReference type="Pfam" id="PF04055">
    <property type="entry name" value="Radical_SAM"/>
    <property type="match status" value="1"/>
</dbReference>
<feature type="binding site" evidence="17">
    <location>
        <position position="69"/>
    </location>
    <ligand>
        <name>[4Fe-4S] cluster</name>
        <dbReference type="ChEBI" id="CHEBI:49883"/>
        <note>4Fe-4S-S-AdoMet</note>
    </ligand>
</feature>
<dbReference type="Pfam" id="PF06969">
    <property type="entry name" value="HemN_C"/>
    <property type="match status" value="1"/>
</dbReference>
<dbReference type="InterPro" id="IPR034505">
    <property type="entry name" value="Coproporphyrinogen-III_oxidase"/>
</dbReference>
<dbReference type="GO" id="GO:0051989">
    <property type="term" value="F:coproporphyrinogen dehydrogenase activity"/>
    <property type="evidence" value="ECO:0007669"/>
    <property type="project" value="UniProtKB-EC"/>
</dbReference>
<comment type="catalytic activity">
    <reaction evidence="14 15">
        <text>coproporphyrinogen III + 2 S-adenosyl-L-methionine = protoporphyrinogen IX + 2 5'-deoxyadenosine + 2 L-methionine + 2 CO2</text>
        <dbReference type="Rhea" id="RHEA:15425"/>
        <dbReference type="ChEBI" id="CHEBI:16526"/>
        <dbReference type="ChEBI" id="CHEBI:17319"/>
        <dbReference type="ChEBI" id="CHEBI:57307"/>
        <dbReference type="ChEBI" id="CHEBI:57309"/>
        <dbReference type="ChEBI" id="CHEBI:57844"/>
        <dbReference type="ChEBI" id="CHEBI:59789"/>
        <dbReference type="EC" id="1.3.98.3"/>
    </reaction>
</comment>
<dbReference type="EC" id="1.3.98.3" evidence="15"/>
<comment type="cofactor">
    <cofactor evidence="15 17">
        <name>[4Fe-4S] cluster</name>
        <dbReference type="ChEBI" id="CHEBI:49883"/>
    </cofactor>
    <text evidence="15 17">Binds 1 [4Fe-4S] cluster. The cluster is coordinated with 3 cysteines and an exchangeable S-adenosyl-L-methionine.</text>
</comment>
<dbReference type="InterPro" id="IPR058240">
    <property type="entry name" value="rSAM_sf"/>
</dbReference>
<keyword evidence="11 15" id="KW-0411">Iron-sulfur</keyword>
<comment type="function">
    <text evidence="13">Involved in the heme biosynthesis. Catalyzes the anaerobic oxidative decarboxylation of propionate groups of rings A and B of coproporphyrinogen III to yield the vinyl groups in protoporphyrinogen IX.</text>
</comment>
<dbReference type="AlphaFoldDB" id="A0A953T5D1"/>
<evidence type="ECO:0000256" key="15">
    <source>
        <dbReference type="PIRNR" id="PIRNR000167"/>
    </source>
</evidence>
<gene>
    <name evidence="19" type="primary">hemN</name>
    <name evidence="19" type="ORF">KZZ10_12670</name>
</gene>
<dbReference type="SFLD" id="SFLDS00029">
    <property type="entry name" value="Radical_SAM"/>
    <property type="match status" value="1"/>
</dbReference>
<dbReference type="SFLD" id="SFLDG01065">
    <property type="entry name" value="anaerobic_coproporphyrinogen-I"/>
    <property type="match status" value="1"/>
</dbReference>
<feature type="binding site" evidence="16">
    <location>
        <begin position="75"/>
        <end position="77"/>
    </location>
    <ligand>
        <name>S-adenosyl-L-methionine</name>
        <dbReference type="ChEBI" id="CHEBI:59789"/>
        <label>2</label>
    </ligand>
</feature>
<dbReference type="GO" id="GO:0051539">
    <property type="term" value="F:4 iron, 4 sulfur cluster binding"/>
    <property type="evidence" value="ECO:0007669"/>
    <property type="project" value="UniProtKB-KW"/>
</dbReference>
<feature type="binding site" evidence="16">
    <location>
        <position position="180"/>
    </location>
    <ligand>
        <name>S-adenosyl-L-methionine</name>
        <dbReference type="ChEBI" id="CHEBI:59789"/>
        <label>2</label>
    </ligand>
</feature>
<dbReference type="InterPro" id="IPR006638">
    <property type="entry name" value="Elp3/MiaA/NifB-like_rSAM"/>
</dbReference>
<dbReference type="PROSITE" id="PS51918">
    <property type="entry name" value="RADICAL_SAM"/>
    <property type="match status" value="1"/>
</dbReference>
<dbReference type="GO" id="GO:0046872">
    <property type="term" value="F:metal ion binding"/>
    <property type="evidence" value="ECO:0007669"/>
    <property type="project" value="UniProtKB-KW"/>
</dbReference>
<feature type="binding site" evidence="16">
    <location>
        <position position="337"/>
    </location>
    <ligand>
        <name>S-adenosyl-L-methionine</name>
        <dbReference type="ChEBI" id="CHEBI:59789"/>
        <label>1</label>
    </ligand>
</feature>
<evidence type="ECO:0000259" key="18">
    <source>
        <dbReference type="PROSITE" id="PS51918"/>
    </source>
</evidence>
<evidence type="ECO:0000256" key="9">
    <source>
        <dbReference type="ARBA" id="ARBA00023002"/>
    </source>
</evidence>
<dbReference type="Proteomes" id="UP000739565">
    <property type="component" value="Unassembled WGS sequence"/>
</dbReference>
<reference evidence="19" key="1">
    <citation type="submission" date="2021-07" db="EMBL/GenBank/DDBJ databases">
        <title>New genus and species of the family Alcaligenaceae.</title>
        <authorList>
            <person name="Hahn M.W."/>
        </authorList>
    </citation>
    <scope>NUCLEOTIDE SEQUENCE</scope>
    <source>
        <strain evidence="19">LF4-65</strain>
    </source>
</reference>
<dbReference type="SUPFAM" id="SSF102114">
    <property type="entry name" value="Radical SAM enzymes"/>
    <property type="match status" value="1"/>
</dbReference>
<feature type="binding site" evidence="17">
    <location>
        <position position="73"/>
    </location>
    <ligand>
        <name>[4Fe-4S] cluster</name>
        <dbReference type="ChEBI" id="CHEBI:49883"/>
        <note>4Fe-4S-S-AdoMet</note>
    </ligand>
</feature>